<feature type="transmembrane region" description="Helical" evidence="1">
    <location>
        <begin position="251"/>
        <end position="278"/>
    </location>
</feature>
<evidence type="ECO:0000313" key="3">
    <source>
        <dbReference type="EMBL" id="EHM12517.1"/>
    </source>
</evidence>
<gene>
    <name evidence="3" type="ORF">JonanDRAFT_0083</name>
</gene>
<dbReference type="Proteomes" id="UP000003806">
    <property type="component" value="Chromosome"/>
</dbReference>
<feature type="transmembrane region" description="Helical" evidence="1">
    <location>
        <begin position="135"/>
        <end position="156"/>
    </location>
</feature>
<feature type="transmembrane region" description="Helical" evidence="1">
    <location>
        <begin position="106"/>
        <end position="129"/>
    </location>
</feature>
<dbReference type="STRING" id="885272.JonanDRAFT_0083"/>
<evidence type="ECO:0000259" key="2">
    <source>
        <dbReference type="Pfam" id="PF01970"/>
    </source>
</evidence>
<sequence length="500" mass="52654">MDVIWSAFIGALTPINLSFSLLGTVIGIIVGALPGFTSTMGVALFIPFTYSMSPAAGLIFLASIYCGSTYGGSISAILIRTPGTPAAVITAIDGYEMTRNGEGGRALAMAVFSSLIGGLISAAALLFIAPPLAQLVLRFGPVEVFYLAILGLSVIIGISKGSVLKGSIAGVMGMLLATVGVDGISGSYRYTLDNVSLFEGLPVVPVVIGLFSACQVFSLVEQKNVTIIKDIASFSDDSWPKMRDIRDHFWLMVKSGIIGTVVGIIPAAGMSIACAISYNEARRSSKHPEKFGSGSVEGVIASEAANNGVTGGSLVPLLTLGIPGNTVSAIFLGGLLIHGLRPGVQLFTKNADVAYTLLFGIFVANILMFLVGVVAARYVARITKISTRLLAPAIMVLCVIGSFAIRNNLFDVGVMVVAGLVGYLMNRWGYSTPAFILGLILGPMAEGELRRSIMLSRGDWKFFCNSTLSVLLLVLIFVSLFGPTIVSYLRRSRRKEPANV</sequence>
<dbReference type="RefSeq" id="WP_008522332.1">
    <property type="nucleotide sequence ID" value="NZ_CM001376.1"/>
</dbReference>
<keyword evidence="1" id="KW-1133">Transmembrane helix</keyword>
<name>H0ULX5_9BACT</name>
<protein>
    <recommendedName>
        <fullName evidence="2">DUF112 domain-containing protein</fullName>
    </recommendedName>
</protein>
<feature type="transmembrane region" description="Helical" evidence="1">
    <location>
        <begin position="468"/>
        <end position="489"/>
    </location>
</feature>
<keyword evidence="1" id="KW-0472">Membrane</keyword>
<dbReference type="PANTHER" id="PTHR35342">
    <property type="entry name" value="TRICARBOXYLIC TRANSPORT PROTEIN"/>
    <property type="match status" value="1"/>
</dbReference>
<dbReference type="InterPro" id="IPR002823">
    <property type="entry name" value="DUF112_TM"/>
</dbReference>
<feature type="domain" description="DUF112" evidence="2">
    <location>
        <begin position="18"/>
        <end position="437"/>
    </location>
</feature>
<dbReference type="AlphaFoldDB" id="H0ULX5"/>
<reference evidence="3 4" key="1">
    <citation type="submission" date="2011-11" db="EMBL/GenBank/DDBJ databases">
        <title>The Noncontiguous Finished genome of Jonquetella anthropi DSM 22815.</title>
        <authorList>
            <consortium name="US DOE Joint Genome Institute (JGI-PGF)"/>
            <person name="Lucas S."/>
            <person name="Copeland A."/>
            <person name="Lapidus A."/>
            <person name="Glavina del Rio T."/>
            <person name="Dalin E."/>
            <person name="Tice H."/>
            <person name="Bruce D."/>
            <person name="Goodwin L."/>
            <person name="Pitluck S."/>
            <person name="Peters L."/>
            <person name="Mikhailova N."/>
            <person name="Held B."/>
            <person name="Kyrpides N."/>
            <person name="Mavromatis K."/>
            <person name="Ivanova N."/>
            <person name="Markowitz V."/>
            <person name="Cheng J.-F."/>
            <person name="Hugenholtz P."/>
            <person name="Woyke T."/>
            <person name="Wu D."/>
            <person name="Gronow S."/>
            <person name="Wellnitz S."/>
            <person name="Brambilla E."/>
            <person name="Klenk H.-P."/>
            <person name="Eisen J.A."/>
        </authorList>
    </citation>
    <scope>NUCLEOTIDE SEQUENCE [LARGE SCALE GENOMIC DNA]</scope>
    <source>
        <strain evidence="3 4">DSM 22815</strain>
    </source>
</reference>
<dbReference type="Pfam" id="PF01970">
    <property type="entry name" value="TctA"/>
    <property type="match status" value="1"/>
</dbReference>
<dbReference type="EMBL" id="CM001376">
    <property type="protein sequence ID" value="EHM12517.1"/>
    <property type="molecule type" value="Genomic_DNA"/>
</dbReference>
<keyword evidence="4" id="KW-1185">Reference proteome</keyword>
<feature type="transmembrane region" description="Helical" evidence="1">
    <location>
        <begin position="168"/>
        <end position="188"/>
    </location>
</feature>
<proteinExistence type="predicted"/>
<dbReference type="HOGENOM" id="CLU_022936_2_0_0"/>
<feature type="transmembrane region" description="Helical" evidence="1">
    <location>
        <begin position="385"/>
        <end position="405"/>
    </location>
</feature>
<organism evidence="3 4">
    <name type="scientific">Jonquetella anthropi DSM 22815</name>
    <dbReference type="NCBI Taxonomy" id="885272"/>
    <lineage>
        <taxon>Bacteria</taxon>
        <taxon>Thermotogati</taxon>
        <taxon>Synergistota</taxon>
        <taxon>Synergistia</taxon>
        <taxon>Synergistales</taxon>
        <taxon>Dethiosulfovibrionaceae</taxon>
        <taxon>Jonquetella</taxon>
    </lineage>
</organism>
<feature type="transmembrane region" description="Helical" evidence="1">
    <location>
        <begin position="322"/>
        <end position="341"/>
    </location>
</feature>
<dbReference type="eggNOG" id="COG3333">
    <property type="taxonomic scope" value="Bacteria"/>
</dbReference>
<feature type="transmembrane region" description="Helical" evidence="1">
    <location>
        <begin position="353"/>
        <end position="379"/>
    </location>
</feature>
<keyword evidence="1" id="KW-0812">Transmembrane</keyword>
<dbReference type="PANTHER" id="PTHR35342:SF5">
    <property type="entry name" value="TRICARBOXYLIC TRANSPORT PROTEIN"/>
    <property type="match status" value="1"/>
</dbReference>
<dbReference type="OrthoDB" id="3217at2"/>
<accession>H0ULX5</accession>
<evidence type="ECO:0000313" key="4">
    <source>
        <dbReference type="Proteomes" id="UP000003806"/>
    </source>
</evidence>
<evidence type="ECO:0000256" key="1">
    <source>
        <dbReference type="SAM" id="Phobius"/>
    </source>
</evidence>
<feature type="transmembrane region" description="Helical" evidence="1">
    <location>
        <begin position="200"/>
        <end position="220"/>
    </location>
</feature>